<dbReference type="RefSeq" id="WP_179389347.1">
    <property type="nucleotide sequence ID" value="NZ_JACBYQ010000002.1"/>
</dbReference>
<reference evidence="1 2" key="1">
    <citation type="submission" date="2020-07" db="EMBL/GenBank/DDBJ databases">
        <title>Sequencing the genomes of 1000 actinobacteria strains.</title>
        <authorList>
            <person name="Klenk H.-P."/>
        </authorList>
    </citation>
    <scope>NUCLEOTIDE SEQUENCE [LARGE SCALE GENOMIC DNA]</scope>
    <source>
        <strain evidence="1 2">DSM 102047</strain>
    </source>
</reference>
<gene>
    <name evidence="1" type="ORF">FHU41_001831</name>
</gene>
<comment type="caution">
    <text evidence="1">The sequence shown here is derived from an EMBL/GenBank/DDBJ whole genome shotgun (WGS) entry which is preliminary data.</text>
</comment>
<accession>A0A7Y9LU19</accession>
<dbReference type="InterPro" id="IPR036689">
    <property type="entry name" value="ESAT-6-like_sf"/>
</dbReference>
<dbReference type="AlphaFoldDB" id="A0A7Y9LU19"/>
<dbReference type="Pfam" id="PF06013">
    <property type="entry name" value="WXG100"/>
    <property type="match status" value="1"/>
</dbReference>
<dbReference type="Gene3D" id="1.10.287.1060">
    <property type="entry name" value="ESAT-6-like"/>
    <property type="match status" value="1"/>
</dbReference>
<name>A0A7Y9LU19_9MICC</name>
<dbReference type="SUPFAM" id="SSF140453">
    <property type="entry name" value="EsxAB dimer-like"/>
    <property type="match status" value="1"/>
</dbReference>
<dbReference type="EMBL" id="JACBYQ010000002">
    <property type="protein sequence ID" value="NYE95581.1"/>
    <property type="molecule type" value="Genomic_DNA"/>
</dbReference>
<evidence type="ECO:0000313" key="1">
    <source>
        <dbReference type="EMBL" id="NYE95581.1"/>
    </source>
</evidence>
<keyword evidence="2" id="KW-1185">Reference proteome</keyword>
<sequence length="96" mass="10409">MGATFEADDAQIAALLEELAAITVYAMDLHEQVSNRATGVAAGWDGQASTAFTAQINRWQVEEQAMVAEVEHFTNWVANAKHQYAAASDAIKQGWV</sequence>
<evidence type="ECO:0000313" key="2">
    <source>
        <dbReference type="Proteomes" id="UP000521748"/>
    </source>
</evidence>
<proteinExistence type="predicted"/>
<dbReference type="Proteomes" id="UP000521748">
    <property type="component" value="Unassembled WGS sequence"/>
</dbReference>
<dbReference type="InterPro" id="IPR010310">
    <property type="entry name" value="T7SS_ESAT-6-like"/>
</dbReference>
<protein>
    <submittedName>
        <fullName evidence="1">Uncharacterized protein YukE</fullName>
    </submittedName>
</protein>
<organism evidence="1 2">
    <name type="scientific">Psychromicrobium silvestre</name>
    <dbReference type="NCBI Taxonomy" id="1645614"/>
    <lineage>
        <taxon>Bacteria</taxon>
        <taxon>Bacillati</taxon>
        <taxon>Actinomycetota</taxon>
        <taxon>Actinomycetes</taxon>
        <taxon>Micrococcales</taxon>
        <taxon>Micrococcaceae</taxon>
        <taxon>Psychromicrobium</taxon>
    </lineage>
</organism>